<dbReference type="Proteomes" id="UP000237105">
    <property type="component" value="Unassembled WGS sequence"/>
</dbReference>
<gene>
    <name evidence="1" type="ORF">PanWU01x14_033050</name>
</gene>
<protein>
    <submittedName>
        <fullName evidence="1">Uncharacterized protein</fullName>
    </submittedName>
</protein>
<keyword evidence="2" id="KW-1185">Reference proteome</keyword>
<evidence type="ECO:0000313" key="1">
    <source>
        <dbReference type="EMBL" id="PON76619.1"/>
    </source>
</evidence>
<evidence type="ECO:0000313" key="2">
    <source>
        <dbReference type="Proteomes" id="UP000237105"/>
    </source>
</evidence>
<comment type="caution">
    <text evidence="1">The sequence shown here is derived from an EMBL/GenBank/DDBJ whole genome shotgun (WGS) entry which is preliminary data.</text>
</comment>
<reference evidence="2" key="1">
    <citation type="submission" date="2016-06" db="EMBL/GenBank/DDBJ databases">
        <title>Parallel loss of symbiosis genes in relatives of nitrogen-fixing non-legume Parasponia.</title>
        <authorList>
            <person name="Van Velzen R."/>
            <person name="Holmer R."/>
            <person name="Bu F."/>
            <person name="Rutten L."/>
            <person name="Van Zeijl A."/>
            <person name="Liu W."/>
            <person name="Santuari L."/>
            <person name="Cao Q."/>
            <person name="Sharma T."/>
            <person name="Shen D."/>
            <person name="Roswanjaya Y."/>
            <person name="Wardhani T."/>
            <person name="Kalhor M.S."/>
            <person name="Jansen J."/>
            <person name="Van den Hoogen J."/>
            <person name="Gungor B."/>
            <person name="Hartog M."/>
            <person name="Hontelez J."/>
            <person name="Verver J."/>
            <person name="Yang W.-C."/>
            <person name="Schijlen E."/>
            <person name="Repin R."/>
            <person name="Schilthuizen M."/>
            <person name="Schranz E."/>
            <person name="Heidstra R."/>
            <person name="Miyata K."/>
            <person name="Fedorova E."/>
            <person name="Kohlen W."/>
            <person name="Bisseling T."/>
            <person name="Smit S."/>
            <person name="Geurts R."/>
        </authorList>
    </citation>
    <scope>NUCLEOTIDE SEQUENCE [LARGE SCALE GENOMIC DNA]</scope>
    <source>
        <strain evidence="2">cv. WU1-14</strain>
    </source>
</reference>
<accession>A0A2P5DTL5</accession>
<proteinExistence type="predicted"/>
<name>A0A2P5DTL5_PARAD</name>
<sequence>MEVERCSGGRKTSPEAESLRGRYSFVCRRNEMRLMALTSYSKVLRRGLALGPSGNGGGRVYGIPVLGLLSCNLESLRYGYSS</sequence>
<dbReference type="EMBL" id="JXTB01000017">
    <property type="protein sequence ID" value="PON76619.1"/>
    <property type="molecule type" value="Genomic_DNA"/>
</dbReference>
<dbReference type="AlphaFoldDB" id="A0A2P5DTL5"/>
<organism evidence="1 2">
    <name type="scientific">Parasponia andersonii</name>
    <name type="common">Sponia andersonii</name>
    <dbReference type="NCBI Taxonomy" id="3476"/>
    <lineage>
        <taxon>Eukaryota</taxon>
        <taxon>Viridiplantae</taxon>
        <taxon>Streptophyta</taxon>
        <taxon>Embryophyta</taxon>
        <taxon>Tracheophyta</taxon>
        <taxon>Spermatophyta</taxon>
        <taxon>Magnoliopsida</taxon>
        <taxon>eudicotyledons</taxon>
        <taxon>Gunneridae</taxon>
        <taxon>Pentapetalae</taxon>
        <taxon>rosids</taxon>
        <taxon>fabids</taxon>
        <taxon>Rosales</taxon>
        <taxon>Cannabaceae</taxon>
        <taxon>Parasponia</taxon>
    </lineage>
</organism>